<evidence type="ECO:0000313" key="3">
    <source>
        <dbReference type="EMBL" id="MDY0881555.1"/>
    </source>
</evidence>
<dbReference type="EMBL" id="JAXCLW010000001">
    <property type="protein sequence ID" value="MDY0881555.1"/>
    <property type="molecule type" value="Genomic_DNA"/>
</dbReference>
<sequence length="256" mass="27630">MGRVDGKVALVTGAAMGLGQATAELLAREGAKVMVSDINEEQGRAVVKRITENGGTANFYRHDVGEPDQWDATIAEVKRLYGRLDILVNNAGICVAANIEDTTLEDWRWTMKINLDGVFLGTKAGVKLMKETRGGSIINLSSIDGIIGESPLAAYCASKGGVRLLTKAAALHCAQAGYKIRINSIHPGYIHTPQHEKYLRDLGDYQGEWDRKAKLHPLGHFGKPIDIANAVLFLASDESSFMTGSEMVVDGGYTAQ</sequence>
<evidence type="ECO:0000256" key="2">
    <source>
        <dbReference type="ARBA" id="ARBA00023002"/>
    </source>
</evidence>
<comment type="similarity">
    <text evidence="1">Belongs to the short-chain dehydrogenases/reductases (SDR) family.</text>
</comment>
<dbReference type="PRINTS" id="PR00080">
    <property type="entry name" value="SDRFAMILY"/>
</dbReference>
<organism evidence="3 4">
    <name type="scientific">Dongia soli</name>
    <dbReference type="NCBI Taxonomy" id="600628"/>
    <lineage>
        <taxon>Bacteria</taxon>
        <taxon>Pseudomonadati</taxon>
        <taxon>Pseudomonadota</taxon>
        <taxon>Alphaproteobacteria</taxon>
        <taxon>Rhodospirillales</taxon>
        <taxon>Dongiaceae</taxon>
        <taxon>Dongia</taxon>
    </lineage>
</organism>
<comment type="caution">
    <text evidence="3">The sequence shown here is derived from an EMBL/GenBank/DDBJ whole genome shotgun (WGS) entry which is preliminary data.</text>
</comment>
<dbReference type="PANTHER" id="PTHR24321:SF15">
    <property type="entry name" value="OXIDOREDUCTASE UCPA"/>
    <property type="match status" value="1"/>
</dbReference>
<accession>A0ABU5E7E8</accession>
<dbReference type="EC" id="1.1.1.47" evidence="3"/>
<dbReference type="Pfam" id="PF13561">
    <property type="entry name" value="adh_short_C2"/>
    <property type="match status" value="1"/>
</dbReference>
<dbReference type="Gene3D" id="3.40.50.720">
    <property type="entry name" value="NAD(P)-binding Rossmann-like Domain"/>
    <property type="match status" value="1"/>
</dbReference>
<dbReference type="Proteomes" id="UP001279642">
    <property type="component" value="Unassembled WGS sequence"/>
</dbReference>
<dbReference type="NCBIfam" id="NF005559">
    <property type="entry name" value="PRK07231.1"/>
    <property type="match status" value="1"/>
</dbReference>
<dbReference type="PANTHER" id="PTHR24321">
    <property type="entry name" value="DEHYDROGENASES, SHORT CHAIN"/>
    <property type="match status" value="1"/>
</dbReference>
<proteinExistence type="inferred from homology"/>
<dbReference type="PRINTS" id="PR00081">
    <property type="entry name" value="GDHRDH"/>
</dbReference>
<protein>
    <submittedName>
        <fullName evidence="3">Glucose 1-dehydrogenase</fullName>
        <ecNumber evidence="3">1.1.1.47</ecNumber>
    </submittedName>
</protein>
<keyword evidence="4" id="KW-1185">Reference proteome</keyword>
<evidence type="ECO:0000256" key="1">
    <source>
        <dbReference type="ARBA" id="ARBA00006484"/>
    </source>
</evidence>
<dbReference type="InterPro" id="IPR020904">
    <property type="entry name" value="Sc_DH/Rdtase_CS"/>
</dbReference>
<dbReference type="GO" id="GO:0047936">
    <property type="term" value="F:glucose 1-dehydrogenase [NAD(P)+] activity"/>
    <property type="evidence" value="ECO:0007669"/>
    <property type="project" value="UniProtKB-EC"/>
</dbReference>
<reference evidence="3 4" key="1">
    <citation type="journal article" date="2016" name="Antonie Van Leeuwenhoek">
        <title>Dongia soli sp. nov., isolated from soil from Dokdo, Korea.</title>
        <authorList>
            <person name="Kim D.U."/>
            <person name="Lee H."/>
            <person name="Kim H."/>
            <person name="Kim S.G."/>
            <person name="Ka J.O."/>
        </authorList>
    </citation>
    <scope>NUCLEOTIDE SEQUENCE [LARGE SCALE GENOMIC DNA]</scope>
    <source>
        <strain evidence="3 4">D78</strain>
    </source>
</reference>
<gene>
    <name evidence="3" type="ORF">SMD27_01740</name>
</gene>
<dbReference type="PROSITE" id="PS00061">
    <property type="entry name" value="ADH_SHORT"/>
    <property type="match status" value="1"/>
</dbReference>
<dbReference type="InterPro" id="IPR036291">
    <property type="entry name" value="NAD(P)-bd_dom_sf"/>
</dbReference>
<name>A0ABU5E7E8_9PROT</name>
<dbReference type="SUPFAM" id="SSF51735">
    <property type="entry name" value="NAD(P)-binding Rossmann-fold domains"/>
    <property type="match status" value="1"/>
</dbReference>
<keyword evidence="2 3" id="KW-0560">Oxidoreductase</keyword>
<evidence type="ECO:0000313" key="4">
    <source>
        <dbReference type="Proteomes" id="UP001279642"/>
    </source>
</evidence>
<dbReference type="InterPro" id="IPR002347">
    <property type="entry name" value="SDR_fam"/>
</dbReference>
<dbReference type="RefSeq" id="WP_320506614.1">
    <property type="nucleotide sequence ID" value="NZ_JAXCLW010000001.1"/>
</dbReference>